<dbReference type="Pfam" id="PF06956">
    <property type="entry name" value="RtcR"/>
    <property type="match status" value="1"/>
</dbReference>
<dbReference type="PIRSF" id="PIRSF037354">
    <property type="entry name" value="Txn_actvtr_RtcR"/>
    <property type="match status" value="1"/>
</dbReference>
<gene>
    <name evidence="4" type="primary">rtcR</name>
    <name evidence="4" type="ORF">ACFSW8_16640</name>
</gene>
<dbReference type="Pfam" id="PF00158">
    <property type="entry name" value="Sigma54_activat"/>
    <property type="match status" value="1"/>
</dbReference>
<dbReference type="EMBL" id="JBHUJB010000083">
    <property type="protein sequence ID" value="MFD2160534.1"/>
    <property type="molecule type" value="Genomic_DNA"/>
</dbReference>
<dbReference type="InterPro" id="IPR027417">
    <property type="entry name" value="P-loop_NTPase"/>
</dbReference>
<dbReference type="NCBIfam" id="NF038308">
    <property type="entry name" value="RNA_repair_RtcR"/>
    <property type="match status" value="1"/>
</dbReference>
<comment type="caution">
    <text evidence="4">The sequence shown here is derived from an EMBL/GenBank/DDBJ whole genome shotgun (WGS) entry which is preliminary data.</text>
</comment>
<dbReference type="SUPFAM" id="SSF52540">
    <property type="entry name" value="P-loop containing nucleoside triphosphate hydrolases"/>
    <property type="match status" value="1"/>
</dbReference>
<dbReference type="Proteomes" id="UP001597389">
    <property type="component" value="Unassembled WGS sequence"/>
</dbReference>
<evidence type="ECO:0000256" key="1">
    <source>
        <dbReference type="ARBA" id="ARBA00022741"/>
    </source>
</evidence>
<dbReference type="InterPro" id="IPR017183">
    <property type="entry name" value="Sigma54_dep_tscrpt_act_RtcR"/>
</dbReference>
<dbReference type="InterPro" id="IPR002078">
    <property type="entry name" value="Sigma_54_int"/>
</dbReference>
<dbReference type="SMART" id="SM00382">
    <property type="entry name" value="AAA"/>
    <property type="match status" value="1"/>
</dbReference>
<feature type="domain" description="Sigma-54 factor interaction" evidence="3">
    <location>
        <begin position="186"/>
        <end position="424"/>
    </location>
</feature>
<name>A0ABW4ZES8_9BACT</name>
<dbReference type="InterPro" id="IPR009715">
    <property type="entry name" value="RtcR"/>
</dbReference>
<evidence type="ECO:0000313" key="4">
    <source>
        <dbReference type="EMBL" id="MFD2160534.1"/>
    </source>
</evidence>
<dbReference type="Pfam" id="PF25601">
    <property type="entry name" value="AAA_lid_14"/>
    <property type="match status" value="1"/>
</dbReference>
<evidence type="ECO:0000313" key="5">
    <source>
        <dbReference type="Proteomes" id="UP001597389"/>
    </source>
</evidence>
<dbReference type="RefSeq" id="WP_377087962.1">
    <property type="nucleotide sequence ID" value="NZ_JBHSJL010000014.1"/>
</dbReference>
<evidence type="ECO:0000259" key="3">
    <source>
        <dbReference type="PROSITE" id="PS50045"/>
    </source>
</evidence>
<keyword evidence="5" id="KW-1185">Reference proteome</keyword>
<dbReference type="InterPro" id="IPR058031">
    <property type="entry name" value="AAA_lid_NorR"/>
</dbReference>
<evidence type="ECO:0000256" key="2">
    <source>
        <dbReference type="ARBA" id="ARBA00022840"/>
    </source>
</evidence>
<dbReference type="Gene3D" id="1.10.8.60">
    <property type="match status" value="1"/>
</dbReference>
<dbReference type="CDD" id="cd00009">
    <property type="entry name" value="AAA"/>
    <property type="match status" value="1"/>
</dbReference>
<dbReference type="PROSITE" id="PS50045">
    <property type="entry name" value="SIGMA54_INTERACT_4"/>
    <property type="match status" value="1"/>
</dbReference>
<sequence length="531" mass="60466">MAKKNVVYGFLGTQLDYVGKRNRWEKWRPTVSLCQQEDFIVDELVLFHDQRSQKLFDTVRQDIAQVSPETHVRSEIMNLADPWDFEEVYAALYDFLSRQSFKLTESNYYAHMTTGTHVAQICLFLLTETHKLPGKLVQTSPKRRNEPNHIAGNYQIIDLDLSKYDKLATRFTEEQLEAQDFLKSGIDTHNAAFNKLIEEIELVSLRSSTPILLTGPTGAGKSHLASRIYELRQARNNLEGEFVEVNCATLRGDMAMGTLFGHKKGSFTGASSDRKGLLREAHKGLLFLDEIGELGLDEQAMLLRAIEEGKWLPVGSDTTVKSSFQLIAGTNKDLREEVAEGRFREDLLARINLWTFTLPGLADRREDIAPNIDYELNKLRQSTGRSVSFNKEAQLSFLRFANADSSPWSGNFRDLNAAITRMATFAPRGRIRTEEVAAETQRLLHGWQRPNSDHSPHPSLDHYLTAEEIAEIDPFDRPQLAFTIHTCKQSSNLSEAGRKLFAVSREKRKSTNDGDRLRKYLAKFHLHFDSL</sequence>
<dbReference type="PANTHER" id="PTHR32071">
    <property type="entry name" value="TRANSCRIPTIONAL REGULATORY PROTEIN"/>
    <property type="match status" value="1"/>
</dbReference>
<protein>
    <submittedName>
        <fullName evidence="4">RNA repair transcriptional activator RtcR</fullName>
    </submittedName>
</protein>
<keyword evidence="1" id="KW-0547">Nucleotide-binding</keyword>
<dbReference type="PANTHER" id="PTHR32071:SF14">
    <property type="entry name" value="TRANSCRIPTIONAL REGULATORY PROTEIN RTCR"/>
    <property type="match status" value="1"/>
</dbReference>
<dbReference type="Gene3D" id="3.40.50.300">
    <property type="entry name" value="P-loop containing nucleotide triphosphate hydrolases"/>
    <property type="match status" value="1"/>
</dbReference>
<dbReference type="InterPro" id="IPR003593">
    <property type="entry name" value="AAA+_ATPase"/>
</dbReference>
<organism evidence="4 5">
    <name type="scientific">Rubritalea tangerina</name>
    <dbReference type="NCBI Taxonomy" id="430798"/>
    <lineage>
        <taxon>Bacteria</taxon>
        <taxon>Pseudomonadati</taxon>
        <taxon>Verrucomicrobiota</taxon>
        <taxon>Verrucomicrobiia</taxon>
        <taxon>Verrucomicrobiales</taxon>
        <taxon>Rubritaleaceae</taxon>
        <taxon>Rubritalea</taxon>
    </lineage>
</organism>
<proteinExistence type="predicted"/>
<accession>A0ABW4ZES8</accession>
<keyword evidence="2" id="KW-0067">ATP-binding</keyword>
<reference evidence="5" key="1">
    <citation type="journal article" date="2019" name="Int. J. Syst. Evol. Microbiol.">
        <title>The Global Catalogue of Microorganisms (GCM) 10K type strain sequencing project: providing services to taxonomists for standard genome sequencing and annotation.</title>
        <authorList>
            <consortium name="The Broad Institute Genomics Platform"/>
            <consortium name="The Broad Institute Genome Sequencing Center for Infectious Disease"/>
            <person name="Wu L."/>
            <person name="Ma J."/>
        </authorList>
    </citation>
    <scope>NUCLEOTIDE SEQUENCE [LARGE SCALE GENOMIC DNA]</scope>
    <source>
        <strain evidence="5">CCUG 57942</strain>
    </source>
</reference>